<dbReference type="OrthoDB" id="301415at2759"/>
<gene>
    <name evidence="8" type="ORF">DFP72DRAFT_857250</name>
</gene>
<dbReference type="Pfam" id="PF02816">
    <property type="entry name" value="Alpha_kinase"/>
    <property type="match status" value="1"/>
</dbReference>
<proteinExistence type="predicted"/>
<comment type="caution">
    <text evidence="8">The sequence shown here is derived from an EMBL/GenBank/DDBJ whole genome shotgun (WGS) entry which is preliminary data.</text>
</comment>
<evidence type="ECO:0000313" key="9">
    <source>
        <dbReference type="Proteomes" id="UP000521943"/>
    </source>
</evidence>
<dbReference type="PANTHER" id="PTHR45992">
    <property type="entry name" value="EUKARYOTIC ELONGATION FACTOR 2 KINASE-RELATED"/>
    <property type="match status" value="1"/>
</dbReference>
<dbReference type="EMBL" id="JACGCI010000116">
    <property type="protein sequence ID" value="KAF6744661.1"/>
    <property type="molecule type" value="Genomic_DNA"/>
</dbReference>
<keyword evidence="1" id="KW-0723">Serine/threonine-protein kinase</keyword>
<dbReference type="GO" id="GO:0005524">
    <property type="term" value="F:ATP binding"/>
    <property type="evidence" value="ECO:0007669"/>
    <property type="project" value="UniProtKB-KW"/>
</dbReference>
<dbReference type="SUPFAM" id="SSF56112">
    <property type="entry name" value="Protein kinase-like (PK-like)"/>
    <property type="match status" value="1"/>
</dbReference>
<protein>
    <submittedName>
        <fullName evidence="8">Kinase-like domain-containing protein</fullName>
    </submittedName>
</protein>
<evidence type="ECO:0000256" key="1">
    <source>
        <dbReference type="ARBA" id="ARBA00022527"/>
    </source>
</evidence>
<dbReference type="Proteomes" id="UP000521943">
    <property type="component" value="Unassembled WGS sequence"/>
</dbReference>
<feature type="compositionally biased region" description="Acidic residues" evidence="6">
    <location>
        <begin position="725"/>
        <end position="737"/>
    </location>
</feature>
<dbReference type="SMART" id="SM00811">
    <property type="entry name" value="Alpha_kinase"/>
    <property type="match status" value="1"/>
</dbReference>
<evidence type="ECO:0000256" key="3">
    <source>
        <dbReference type="ARBA" id="ARBA00022741"/>
    </source>
</evidence>
<dbReference type="InterPro" id="IPR051852">
    <property type="entry name" value="Alpha-type_PK"/>
</dbReference>
<reference evidence="8 9" key="1">
    <citation type="submission" date="2020-07" db="EMBL/GenBank/DDBJ databases">
        <title>Comparative genomics of pyrophilous fungi reveals a link between fire events and developmental genes.</title>
        <authorList>
            <consortium name="DOE Joint Genome Institute"/>
            <person name="Steindorff A.S."/>
            <person name="Carver A."/>
            <person name="Calhoun S."/>
            <person name="Stillman K."/>
            <person name="Liu H."/>
            <person name="Lipzen A."/>
            <person name="Pangilinan J."/>
            <person name="Labutti K."/>
            <person name="Bruns T.D."/>
            <person name="Grigoriev I.V."/>
        </authorList>
    </citation>
    <scope>NUCLEOTIDE SEQUENCE [LARGE SCALE GENOMIC DNA]</scope>
    <source>
        <strain evidence="8 9">CBS 144469</strain>
    </source>
</reference>
<feature type="compositionally biased region" description="Basic residues" evidence="6">
    <location>
        <begin position="741"/>
        <end position="751"/>
    </location>
</feature>
<keyword evidence="9" id="KW-1185">Reference proteome</keyword>
<evidence type="ECO:0000256" key="6">
    <source>
        <dbReference type="SAM" id="MobiDB-lite"/>
    </source>
</evidence>
<keyword evidence="3" id="KW-0547">Nucleotide-binding</keyword>
<accession>A0A8H6HF73</accession>
<name>A0A8H6HF73_9AGAR</name>
<dbReference type="GO" id="GO:0004674">
    <property type="term" value="F:protein serine/threonine kinase activity"/>
    <property type="evidence" value="ECO:0007669"/>
    <property type="project" value="UniProtKB-KW"/>
</dbReference>
<keyword evidence="4 8" id="KW-0418">Kinase</keyword>
<evidence type="ECO:0000256" key="4">
    <source>
        <dbReference type="ARBA" id="ARBA00022777"/>
    </source>
</evidence>
<evidence type="ECO:0000256" key="2">
    <source>
        <dbReference type="ARBA" id="ARBA00022679"/>
    </source>
</evidence>
<feature type="domain" description="Alpha-type protein kinase" evidence="7">
    <location>
        <begin position="373"/>
        <end position="654"/>
    </location>
</feature>
<dbReference type="InterPro" id="IPR011009">
    <property type="entry name" value="Kinase-like_dom_sf"/>
</dbReference>
<feature type="region of interest" description="Disordered" evidence="6">
    <location>
        <begin position="660"/>
        <end position="751"/>
    </location>
</feature>
<evidence type="ECO:0000313" key="8">
    <source>
        <dbReference type="EMBL" id="KAF6744661.1"/>
    </source>
</evidence>
<evidence type="ECO:0000259" key="7">
    <source>
        <dbReference type="PROSITE" id="PS51158"/>
    </source>
</evidence>
<evidence type="ECO:0000256" key="5">
    <source>
        <dbReference type="ARBA" id="ARBA00022840"/>
    </source>
</evidence>
<dbReference type="CDD" id="cd04515">
    <property type="entry name" value="Alpha_kinase"/>
    <property type="match status" value="1"/>
</dbReference>
<organism evidence="8 9">
    <name type="scientific">Ephemerocybe angulata</name>
    <dbReference type="NCBI Taxonomy" id="980116"/>
    <lineage>
        <taxon>Eukaryota</taxon>
        <taxon>Fungi</taxon>
        <taxon>Dikarya</taxon>
        <taxon>Basidiomycota</taxon>
        <taxon>Agaricomycotina</taxon>
        <taxon>Agaricomycetes</taxon>
        <taxon>Agaricomycetidae</taxon>
        <taxon>Agaricales</taxon>
        <taxon>Agaricineae</taxon>
        <taxon>Psathyrellaceae</taxon>
        <taxon>Ephemerocybe</taxon>
    </lineage>
</organism>
<dbReference type="Gene3D" id="3.20.200.10">
    <property type="entry name" value="MHCK/EF2 kinase"/>
    <property type="match status" value="1"/>
</dbReference>
<keyword evidence="5" id="KW-0067">ATP-binding</keyword>
<dbReference type="InterPro" id="IPR004166">
    <property type="entry name" value="a-kinase_dom"/>
</dbReference>
<sequence>MPPFTCHGCQCQFPLHSGALSGAQCGKCQLLDKHEYRSPAYEGVQKWPQCILCGTSYKNMPAPVGGKQVCSSETCIAGLTSTITAANGSGHQDDHGLHQTIENRSTILFNTLRRATAETYGNFQGTEHNTASLQETERTLRGIADISSGRDLEAGDADGEPGIVVEIKYRLSSSAKLDSAYGSTKLPFKAKTKLWDIQDHSLQQFNLVHTKDAKRKPVGISECTLRREGNILIEEKKFAYTLEEWLAFLINKGLVAVPAPSSGAKVGARKAAPIAFKPVVSLELFVFMDLYNQRIESEAEAARLASASAVAGKRRDRTGSVAAVSQGPTKVARSSFNMGAFSVIRKGNTGISPTQRLVTRTMLNIQRITCSRLSRDYTPIWEKPESPLNCYLADVPFALGGMKAVFEIVIPQIDTKLVAKFFFKLEDAESTDSDMITGSTHLGPKIGEPLPPPDFTVAVHNSHITAELTKLLTGRSMMKKFYKVAAEKGVRVYPGLRFTHGFLAQEHKAVSPASGMADRNTNYDIQFFDDKSHEGFIWLVEPRHASTRVQKFGGTLSHPSFGSDLLHSTLYSFNHYVYHLSNKQMIFADLQGSPCLVQNGDDEVEGLELFDPMTHTASEENSSGVGDHGQEGIDLFLSQHICGEMCRLLGFDQSIPLKVVKSKKSDKKEGKGDVQPDDDDEDGHKKHRPKRGVVNAEYGDDSEDSEGSGSSGDGEDEYVGKGDNDGQEGEDDQDEEEVGTRKKTTRSSKSS</sequence>
<dbReference type="PROSITE" id="PS51158">
    <property type="entry name" value="ALPHA_KINASE"/>
    <property type="match status" value="1"/>
</dbReference>
<keyword evidence="2" id="KW-0808">Transferase</keyword>
<dbReference type="AlphaFoldDB" id="A0A8H6HF73"/>